<dbReference type="EMBL" id="JADFTT010000110">
    <property type="protein sequence ID" value="KAG5768030.1"/>
    <property type="molecule type" value="Genomic_DNA"/>
</dbReference>
<feature type="compositionally biased region" description="Polar residues" evidence="2">
    <location>
        <begin position="680"/>
        <end position="690"/>
    </location>
</feature>
<evidence type="ECO:0000313" key="4">
    <source>
        <dbReference type="Proteomes" id="UP000750502"/>
    </source>
</evidence>
<feature type="compositionally biased region" description="Polar residues" evidence="2">
    <location>
        <begin position="186"/>
        <end position="200"/>
    </location>
</feature>
<feature type="region of interest" description="Disordered" evidence="2">
    <location>
        <begin position="669"/>
        <end position="690"/>
    </location>
</feature>
<feature type="region of interest" description="Disordered" evidence="2">
    <location>
        <begin position="527"/>
        <end position="560"/>
    </location>
</feature>
<dbReference type="GO" id="GO:0000981">
    <property type="term" value="F:DNA-binding transcription factor activity, RNA polymerase II-specific"/>
    <property type="evidence" value="ECO:0007669"/>
    <property type="project" value="InterPro"/>
</dbReference>
<feature type="compositionally biased region" description="Low complexity" evidence="2">
    <location>
        <begin position="201"/>
        <end position="220"/>
    </location>
</feature>
<dbReference type="OrthoDB" id="4850804at2759"/>
<feature type="region of interest" description="Disordered" evidence="2">
    <location>
        <begin position="372"/>
        <end position="392"/>
    </location>
</feature>
<accession>A0A9P7I4Y4</accession>
<reference evidence="3" key="1">
    <citation type="journal article" date="2020" name="bioRxiv">
        <title>Historical genomics reveals the evolutionary mechanisms behind multiple outbreaks of the host-specific coffee wilt pathogen Fusarium xylarioides.</title>
        <authorList>
            <person name="Peck D."/>
            <person name="Nowell R.W."/>
            <person name="Flood J."/>
            <person name="Ryan M.J."/>
            <person name="Barraclough T.G."/>
        </authorList>
    </citation>
    <scope>NUCLEOTIDE SEQUENCE</scope>
    <source>
        <strain evidence="3">IMI 127659i</strain>
    </source>
</reference>
<feature type="compositionally biased region" description="Low complexity" evidence="2">
    <location>
        <begin position="465"/>
        <end position="475"/>
    </location>
</feature>
<comment type="caution">
    <text evidence="3">The sequence shown here is derived from an EMBL/GenBank/DDBJ whole genome shotgun (WGS) entry which is preliminary data.</text>
</comment>
<reference evidence="3" key="2">
    <citation type="submission" date="2020-10" db="EMBL/GenBank/DDBJ databases">
        <authorList>
            <person name="Peck L.D."/>
            <person name="Nowell R.W."/>
            <person name="Flood J."/>
            <person name="Ryan M.J."/>
            <person name="Barraclough T.G."/>
        </authorList>
    </citation>
    <scope>NUCLEOTIDE SEQUENCE</scope>
    <source>
        <strain evidence="3">IMI 127659i</strain>
    </source>
</reference>
<organism evidence="3 4">
    <name type="scientific">Fusarium xylarioides</name>
    <dbReference type="NCBI Taxonomy" id="221167"/>
    <lineage>
        <taxon>Eukaryota</taxon>
        <taxon>Fungi</taxon>
        <taxon>Dikarya</taxon>
        <taxon>Ascomycota</taxon>
        <taxon>Pezizomycotina</taxon>
        <taxon>Sordariomycetes</taxon>
        <taxon>Hypocreomycetidae</taxon>
        <taxon>Hypocreales</taxon>
        <taxon>Nectriaceae</taxon>
        <taxon>Fusarium</taxon>
        <taxon>Fusarium fujikuroi species complex</taxon>
    </lineage>
</organism>
<evidence type="ECO:0000313" key="3">
    <source>
        <dbReference type="EMBL" id="KAG5768030.1"/>
    </source>
</evidence>
<dbReference type="CDD" id="cd00067">
    <property type="entry name" value="GAL4"/>
    <property type="match status" value="1"/>
</dbReference>
<proteinExistence type="predicted"/>
<name>A0A9P7I4Y4_9HYPO</name>
<feature type="compositionally biased region" description="Polar residues" evidence="2">
    <location>
        <begin position="372"/>
        <end position="391"/>
    </location>
</feature>
<sequence length="776" mass="84263">MLPPGHLRASIKQTVKYFDDALPRGLRRFLLHFLFLYPNASRESKQVGPTDVTYQSSPGYWIWRVLHQFQGPGSVLKIPPFQVTLNGNFVLAMASNTNTLPQGFSVFQPTLGAQLQFFPAIGTRELDEMINAYMPGPASNQEKRASIALDYFEYAHLTGQTFKFYPIYSAADSPATASPLQDSGYGSSFNTSPATSNWDWSNVNTSSSSRRSSPKSTSSPQATDFSNLPGMKIMTKDGRDVTNSASRGSKTKEQRDHAHLMRIIKACDSCKKKKIRCDPSHKKRGVSSTAAQPAKVTKKTKTVAPEPKATPVVVQDGFTQLTFPEQDFSAELDSLAAPAEQGVEPWEQFVQFPAEDDNYDFFNDPEGYFSPGSSSFLSEDSTKPVTPTTDQDLLRRPRDEDLAGLTDLAAYMPYNQTEANHDYVDFNLYSPASVFSEDERMVPIEVSKQSISQPKSPAPNPLPPNESSSGFYSSGGELGGGDLNGDLFGSLSVASSSAHQQLTTHGQPGREDVYRDPGAGLEYYAATPESRSSSANSPPDHAAQGSVSEPLSSVDSQLSTNSNVTISRDIIEARGVTTAQLESRPLETTTTTTTATTTTTLGTQSTETIAQSSYQPIVTEGIEDSSGCRTSENHTVTAQAVLQRVDAEGDVQQPASQDAEIHNVAEDISQPSPAPVVPAHQTTGSELQPDQSSMEALTSIAAMLIASTVWSYVSQQFVIQDKNREQQTQTAALSQRKVNGIMHGIREKSCRLQSTIRSGKTSVGRMVSMNRSLIAV</sequence>
<protein>
    <submittedName>
        <fullName evidence="3">Uncharacterized protein</fullName>
    </submittedName>
</protein>
<keyword evidence="1" id="KW-0539">Nucleus</keyword>
<feature type="region of interest" description="Disordered" evidence="2">
    <location>
        <begin position="447"/>
        <end position="478"/>
    </location>
</feature>
<evidence type="ECO:0000256" key="1">
    <source>
        <dbReference type="ARBA" id="ARBA00023242"/>
    </source>
</evidence>
<dbReference type="InterPro" id="IPR001138">
    <property type="entry name" value="Zn2Cys6_DnaBD"/>
</dbReference>
<evidence type="ECO:0000256" key="2">
    <source>
        <dbReference type="SAM" id="MobiDB-lite"/>
    </source>
</evidence>
<feature type="region of interest" description="Disordered" evidence="2">
    <location>
        <begin position="279"/>
        <end position="303"/>
    </location>
</feature>
<dbReference type="Proteomes" id="UP000750502">
    <property type="component" value="Unassembled WGS sequence"/>
</dbReference>
<feature type="region of interest" description="Disordered" evidence="2">
    <location>
        <begin position="577"/>
        <end position="607"/>
    </location>
</feature>
<dbReference type="GO" id="GO:0008270">
    <property type="term" value="F:zinc ion binding"/>
    <property type="evidence" value="ECO:0007669"/>
    <property type="project" value="InterPro"/>
</dbReference>
<keyword evidence="4" id="KW-1185">Reference proteome</keyword>
<feature type="compositionally biased region" description="Polar residues" evidence="2">
    <location>
        <begin position="545"/>
        <end position="560"/>
    </location>
</feature>
<gene>
    <name evidence="3" type="ORF">H9Q72_004277</name>
</gene>
<feature type="region of interest" description="Disordered" evidence="2">
    <location>
        <begin position="186"/>
        <end position="258"/>
    </location>
</feature>
<feature type="compositionally biased region" description="Low complexity" evidence="2">
    <location>
        <begin position="588"/>
        <end position="607"/>
    </location>
</feature>
<dbReference type="AlphaFoldDB" id="A0A9P7I4Y4"/>